<protein>
    <submittedName>
        <fullName evidence="1">Uncharacterized protein</fullName>
    </submittedName>
</protein>
<name>A0ACB9QL84_9MYRT</name>
<comment type="caution">
    <text evidence="1">The sequence shown here is derived from an EMBL/GenBank/DDBJ whole genome shotgun (WGS) entry which is preliminary data.</text>
</comment>
<proteinExistence type="predicted"/>
<gene>
    <name evidence="1" type="ORF">MLD38_022121</name>
</gene>
<accession>A0ACB9QL84</accession>
<evidence type="ECO:0000313" key="1">
    <source>
        <dbReference type="EMBL" id="KAI4366217.1"/>
    </source>
</evidence>
<reference evidence="2" key="1">
    <citation type="journal article" date="2023" name="Front. Plant Sci.">
        <title>Chromosomal-level genome assembly of Melastoma candidum provides insights into trichome evolution.</title>
        <authorList>
            <person name="Zhong Y."/>
            <person name="Wu W."/>
            <person name="Sun C."/>
            <person name="Zou P."/>
            <person name="Liu Y."/>
            <person name="Dai S."/>
            <person name="Zhou R."/>
        </authorList>
    </citation>
    <scope>NUCLEOTIDE SEQUENCE [LARGE SCALE GENOMIC DNA]</scope>
</reference>
<sequence length="165" mass="17480">MHHPIITLRSPLSPSPPPSPTKSSPRRPSTALGSGPDLPRLSVTCQAPPFADLGLRSPPPSLYDVLRVKRSATMTEIKYAYRTLAKLCHPDALGRSDGESGGSSVVGTGGRDFIVLHNAYATLSDPAARARYDISLGGAARAGMGWGAAAGFGPTIRRWETDQCW</sequence>
<organism evidence="1 2">
    <name type="scientific">Melastoma candidum</name>
    <dbReference type="NCBI Taxonomy" id="119954"/>
    <lineage>
        <taxon>Eukaryota</taxon>
        <taxon>Viridiplantae</taxon>
        <taxon>Streptophyta</taxon>
        <taxon>Embryophyta</taxon>
        <taxon>Tracheophyta</taxon>
        <taxon>Spermatophyta</taxon>
        <taxon>Magnoliopsida</taxon>
        <taxon>eudicotyledons</taxon>
        <taxon>Gunneridae</taxon>
        <taxon>Pentapetalae</taxon>
        <taxon>rosids</taxon>
        <taxon>malvids</taxon>
        <taxon>Myrtales</taxon>
        <taxon>Melastomataceae</taxon>
        <taxon>Melastomatoideae</taxon>
        <taxon>Melastomateae</taxon>
        <taxon>Melastoma</taxon>
    </lineage>
</organism>
<evidence type="ECO:0000313" key="2">
    <source>
        <dbReference type="Proteomes" id="UP001057402"/>
    </source>
</evidence>
<dbReference type="Proteomes" id="UP001057402">
    <property type="component" value="Chromosome 6"/>
</dbReference>
<dbReference type="EMBL" id="CM042885">
    <property type="protein sequence ID" value="KAI4366217.1"/>
    <property type="molecule type" value="Genomic_DNA"/>
</dbReference>
<keyword evidence="2" id="KW-1185">Reference proteome</keyword>